<feature type="chain" id="PRO_5012619868" description="DUF4214 domain-containing protein" evidence="2">
    <location>
        <begin position="33"/>
        <end position="598"/>
    </location>
</feature>
<organism evidence="3 4">
    <name type="scientific">Mycolicibacterium rhodesiae</name>
    <name type="common">Mycobacterium rhodesiae</name>
    <dbReference type="NCBI Taxonomy" id="36814"/>
    <lineage>
        <taxon>Bacteria</taxon>
        <taxon>Bacillati</taxon>
        <taxon>Actinomycetota</taxon>
        <taxon>Actinomycetes</taxon>
        <taxon>Mycobacteriales</taxon>
        <taxon>Mycobacteriaceae</taxon>
        <taxon>Mycolicibacterium</taxon>
    </lineage>
</organism>
<evidence type="ECO:0008006" key="5">
    <source>
        <dbReference type="Google" id="ProtNLM"/>
    </source>
</evidence>
<feature type="signal peptide" evidence="2">
    <location>
        <begin position="1"/>
        <end position="32"/>
    </location>
</feature>
<feature type="compositionally biased region" description="Low complexity" evidence="1">
    <location>
        <begin position="32"/>
        <end position="46"/>
    </location>
</feature>
<dbReference type="AlphaFoldDB" id="A0A1X0IQT1"/>
<evidence type="ECO:0000256" key="1">
    <source>
        <dbReference type="SAM" id="MobiDB-lite"/>
    </source>
</evidence>
<evidence type="ECO:0000256" key="2">
    <source>
        <dbReference type="SAM" id="SignalP"/>
    </source>
</evidence>
<dbReference type="OrthoDB" id="4687782at2"/>
<evidence type="ECO:0000313" key="3">
    <source>
        <dbReference type="EMBL" id="ORB50156.1"/>
    </source>
</evidence>
<feature type="compositionally biased region" description="Low complexity" evidence="1">
    <location>
        <begin position="84"/>
        <end position="100"/>
    </location>
</feature>
<proteinExistence type="predicted"/>
<reference evidence="3 4" key="1">
    <citation type="submission" date="2016-12" db="EMBL/GenBank/DDBJ databases">
        <title>The new phylogeny of genus Mycobacterium.</title>
        <authorList>
            <person name="Tortoli E."/>
            <person name="Trovato A."/>
            <person name="Cirillo D.M."/>
        </authorList>
    </citation>
    <scope>NUCLEOTIDE SEQUENCE [LARGE SCALE GENOMIC DNA]</scope>
    <source>
        <strain evidence="3 4">DSM 44223</strain>
    </source>
</reference>
<dbReference type="Proteomes" id="UP000192534">
    <property type="component" value="Unassembled WGS sequence"/>
</dbReference>
<feature type="region of interest" description="Disordered" evidence="1">
    <location>
        <begin position="32"/>
        <end position="104"/>
    </location>
</feature>
<comment type="caution">
    <text evidence="3">The sequence shown here is derived from an EMBL/GenBank/DDBJ whole genome shotgun (WGS) entry which is preliminary data.</text>
</comment>
<dbReference type="EMBL" id="MVIH01000011">
    <property type="protein sequence ID" value="ORB50156.1"/>
    <property type="molecule type" value="Genomic_DNA"/>
</dbReference>
<protein>
    <recommendedName>
        <fullName evidence="5">DUF4214 domain-containing protein</fullName>
    </recommendedName>
</protein>
<accession>A0A1X0IQT1</accession>
<keyword evidence="2" id="KW-0732">Signal</keyword>
<dbReference type="SUPFAM" id="SSF110849">
    <property type="entry name" value="ParB/Sulfiredoxin"/>
    <property type="match status" value="1"/>
</dbReference>
<sequence length="598" mass="63936">MADVAVVRWLQAGAVAAGVGAAMLAAPAIASADDGGGSAAPASHSARQAGAVKASVVGERRPTVGPRKVQASARPTADRRRPRFPGFPGPVTGVGNPTGNDDPSTSTEIVTGLFREILRADPTAEQLTRYTAVFDARGQAAVVNRLYTSTAFRQQQVNSYYLELLGRAPTAGELAAGTMELRMGVPEPLVVAQVASTREFYRVSGGTADTYVQLLYRSLLGEPADAGQAAIYVQELRSGRPTQVVAVQFIKANAFRAVKIQEIFQVVLGRAATDTEVASYLGSWIRNGGLAGTATKVLNSAENTGRMTTDGVPLPDMVAVDQLQQILMARYNEDPDGFVNLFNTYLKTDPVTGEQCPSTCNTPLLALITTGGLTRGIPNQAIAVTPITAAVSSLLPTQNEIDATKALEDPLQDPDLLEDYLAGGTVLAKSVILTADDGLYIVDGHHRWGGLYVINPYSQLSSIDLGYVPNAQEALKETQVAIVAEQGYLSAQTVTGDNLYTISKDDFDDLVEGLIDSGDDKDKILKIFKKEKDLTSMAQIQDYLWANVIRMRQFNEPVAGATSRGYMPQPPNSDYQPLMHWMENGALSYTMPVIGYVG</sequence>
<dbReference type="InterPro" id="IPR036086">
    <property type="entry name" value="ParB/Sulfiredoxin_sf"/>
</dbReference>
<gene>
    <name evidence="3" type="ORF">BST42_20630</name>
</gene>
<evidence type="ECO:0000313" key="4">
    <source>
        <dbReference type="Proteomes" id="UP000192534"/>
    </source>
</evidence>
<name>A0A1X0IQT1_MYCRH</name>
<dbReference type="RefSeq" id="WP_083121181.1">
    <property type="nucleotide sequence ID" value="NZ_JACKUO010000018.1"/>
</dbReference>
<keyword evidence="4" id="KW-1185">Reference proteome</keyword>